<dbReference type="EnsemblMetazoa" id="G13028.3">
    <property type="protein sequence ID" value="G13028.3:cds"/>
    <property type="gene ID" value="G13028"/>
</dbReference>
<dbReference type="PIRSF" id="PIRSF016020">
    <property type="entry name" value="PHexose_mutarotase"/>
    <property type="match status" value="1"/>
</dbReference>
<dbReference type="SUPFAM" id="SSF74650">
    <property type="entry name" value="Galactose mutarotase-like"/>
    <property type="match status" value="1"/>
</dbReference>
<comment type="catalytic activity">
    <reaction evidence="2">
        <text>alpha-D-galactose = beta-D-galactose</text>
        <dbReference type="Rhea" id="RHEA:28675"/>
        <dbReference type="ChEBI" id="CHEBI:27667"/>
        <dbReference type="ChEBI" id="CHEBI:28061"/>
        <dbReference type="EC" id="5.1.3.3"/>
    </reaction>
    <physiologicalReaction direction="right-to-left" evidence="2">
        <dbReference type="Rhea" id="RHEA:28677"/>
    </physiologicalReaction>
</comment>
<dbReference type="Pfam" id="PF01263">
    <property type="entry name" value="Aldose_epim"/>
    <property type="match status" value="1"/>
</dbReference>
<evidence type="ECO:0000256" key="5">
    <source>
        <dbReference type="ARBA" id="ARBA00023235"/>
    </source>
</evidence>
<evidence type="ECO:0000256" key="4">
    <source>
        <dbReference type="ARBA" id="ARBA00005866"/>
    </source>
</evidence>
<dbReference type="EnsemblMetazoa" id="G13028.1">
    <property type="protein sequence ID" value="G13028.1:cds"/>
    <property type="gene ID" value="G13028"/>
</dbReference>
<dbReference type="GO" id="GO:0047938">
    <property type="term" value="F:glucose-6-phosphate 1-epimerase activity"/>
    <property type="evidence" value="ECO:0007669"/>
    <property type="project" value="UniProtKB-UniRule"/>
</dbReference>
<dbReference type="Gene3D" id="2.70.98.10">
    <property type="match status" value="1"/>
</dbReference>
<evidence type="ECO:0000313" key="10">
    <source>
        <dbReference type="EnsemblMetazoa" id="G13028.1:cds"/>
    </source>
</evidence>
<dbReference type="InterPro" id="IPR025532">
    <property type="entry name" value="G6P_1-epimerase"/>
</dbReference>
<organism evidence="10 11">
    <name type="scientific">Magallana gigas</name>
    <name type="common">Pacific oyster</name>
    <name type="synonym">Crassostrea gigas</name>
    <dbReference type="NCBI Taxonomy" id="29159"/>
    <lineage>
        <taxon>Eukaryota</taxon>
        <taxon>Metazoa</taxon>
        <taxon>Spiralia</taxon>
        <taxon>Lophotrochozoa</taxon>
        <taxon>Mollusca</taxon>
        <taxon>Bivalvia</taxon>
        <taxon>Autobranchia</taxon>
        <taxon>Pteriomorphia</taxon>
        <taxon>Ostreida</taxon>
        <taxon>Ostreoidea</taxon>
        <taxon>Ostreidae</taxon>
        <taxon>Magallana</taxon>
    </lineage>
</organism>
<dbReference type="InterPro" id="IPR011013">
    <property type="entry name" value="Gal_mutarotase_sf_dom"/>
</dbReference>
<comment type="pathway">
    <text evidence="3">Carbohydrate metabolism; galactose metabolism.</text>
</comment>
<feature type="binding site" evidence="9">
    <location>
        <position position="76"/>
    </location>
    <ligand>
        <name>substrate</name>
    </ligand>
</feature>
<evidence type="ECO:0000256" key="8">
    <source>
        <dbReference type="PIRSR" id="PIRSR016020-1"/>
    </source>
</evidence>
<evidence type="ECO:0000256" key="9">
    <source>
        <dbReference type="PIRSR" id="PIRSR016020-2"/>
    </source>
</evidence>
<evidence type="ECO:0000313" key="11">
    <source>
        <dbReference type="Proteomes" id="UP000005408"/>
    </source>
</evidence>
<dbReference type="Proteomes" id="UP000005408">
    <property type="component" value="Unassembled WGS sequence"/>
</dbReference>
<dbReference type="OrthoDB" id="1659429at2759"/>
<feature type="active site" evidence="8">
    <location>
        <position position="147"/>
    </location>
</feature>
<comment type="catalytic activity">
    <reaction evidence="1">
        <text>alpha-D-glucose 6-phosphate = beta-D-glucose 6-phosphate</text>
        <dbReference type="Rhea" id="RHEA:16249"/>
        <dbReference type="ChEBI" id="CHEBI:58225"/>
        <dbReference type="ChEBI" id="CHEBI:58247"/>
        <dbReference type="EC" id="5.1.3.15"/>
    </reaction>
</comment>
<evidence type="ECO:0000256" key="1">
    <source>
        <dbReference type="ARBA" id="ARBA00001096"/>
    </source>
</evidence>
<feature type="active site" evidence="8">
    <location>
        <position position="253"/>
    </location>
</feature>
<dbReference type="PANTHER" id="PTHR11122">
    <property type="entry name" value="APOSPORY-ASSOCIATED PROTEIN C-RELATED"/>
    <property type="match status" value="1"/>
</dbReference>
<feature type="binding site" evidence="9">
    <location>
        <position position="53"/>
    </location>
    <ligand>
        <name>substrate</name>
    </ligand>
</feature>
<dbReference type="InterPro" id="IPR008183">
    <property type="entry name" value="Aldose_1/G6P_1-epimerase"/>
</dbReference>
<keyword evidence="11" id="KW-1185">Reference proteome</keyword>
<name>A0A8W8I9M0_MAGGI</name>
<dbReference type="EC" id="5.1.3.15" evidence="7"/>
<dbReference type="AlphaFoldDB" id="A0A8W8I9M0"/>
<dbReference type="InterPro" id="IPR014718">
    <property type="entry name" value="GH-type_carb-bd"/>
</dbReference>
<dbReference type="PANTHER" id="PTHR11122:SF13">
    <property type="entry name" value="GLUCOSE-6-PHOSPHATE 1-EPIMERASE"/>
    <property type="match status" value="1"/>
</dbReference>
<sequence length="279" mass="31432">MGSKDDVVSLALSDDTGVSIHLHGATILSWKCKGQEMLFVSKKAVFDNKKAIRGGIPLVFPCFGPWENGPQHGFARIKRWKKESESKQNDGRISVSFSLEDDEETRKMWNYRFKLIYTVDLGGDDLKLTLTVNNNDSKPFDFTTLMHTYFRCSNIENVRIHGLEGLQFNDKVAGSVQTKEDRKIVTIDQNYDRVYMKCEADKVKVENVGDGKKLVSLSLENLPDVVVWNPWEEKAKAMSDFDDEEFRTMVCVEAGSVSEQVSAPAGGSVAFTQTLRVDL</sequence>
<dbReference type="GO" id="GO:0005737">
    <property type="term" value="C:cytoplasm"/>
    <property type="evidence" value="ECO:0007669"/>
    <property type="project" value="TreeGrafter"/>
</dbReference>
<reference evidence="10" key="1">
    <citation type="submission" date="2022-08" db="UniProtKB">
        <authorList>
            <consortium name="EnsemblMetazoa"/>
        </authorList>
    </citation>
    <scope>IDENTIFICATION</scope>
    <source>
        <strain evidence="10">05x7-T-G4-1.051#20</strain>
    </source>
</reference>
<dbReference type="CDD" id="cd09020">
    <property type="entry name" value="D-hex-6-P-epi_like"/>
    <property type="match status" value="1"/>
</dbReference>
<evidence type="ECO:0000256" key="2">
    <source>
        <dbReference type="ARBA" id="ARBA00001712"/>
    </source>
</evidence>
<dbReference type="GO" id="GO:0005975">
    <property type="term" value="P:carbohydrate metabolic process"/>
    <property type="evidence" value="ECO:0007669"/>
    <property type="project" value="InterPro"/>
</dbReference>
<dbReference type="GO" id="GO:0030246">
    <property type="term" value="F:carbohydrate binding"/>
    <property type="evidence" value="ECO:0007669"/>
    <property type="project" value="UniProtKB-UniRule"/>
</dbReference>
<comment type="similarity">
    <text evidence="4 7">Belongs to the glucose-6-phosphate 1-epimerase family.</text>
</comment>
<evidence type="ECO:0000256" key="7">
    <source>
        <dbReference type="PIRNR" id="PIRNR016020"/>
    </source>
</evidence>
<evidence type="ECO:0000256" key="3">
    <source>
        <dbReference type="ARBA" id="ARBA00004947"/>
    </source>
</evidence>
<feature type="binding site" evidence="9">
    <location>
        <position position="71"/>
    </location>
    <ligand>
        <name>substrate</name>
    </ligand>
</feature>
<comment type="function">
    <text evidence="6">Mutarotase that catalyzes the interconversion of beta-D-galactose and alpha-D-galactose during galactose metabolism. Beta-D-galactose is metabolized in the liver into glucose 1-phosphate, the primary metabolic fuel, by the action of four enzymes that constitute the Leloir pathway: GALM, GALK1 (galactokinase), GALT (galactose-1-phosphate uridylyltransferase) and GALE (UDP-galactose-4'-epimerase). Involved in the maintenance of the equilibrium between the beta- and alpha-anomers of galactose, therefore ensuring a sufficient supply of the alpha-anomer for GALK1. Also active on D-glucose although shows a preference for galactose over glucose.</text>
</comment>
<keyword evidence="5 7" id="KW-0413">Isomerase</keyword>
<evidence type="ECO:0000256" key="6">
    <source>
        <dbReference type="ARBA" id="ARBA00045743"/>
    </source>
</evidence>
<dbReference type="EnsemblMetazoa" id="G13028.2">
    <property type="protein sequence ID" value="G13028.2:cds"/>
    <property type="gene ID" value="G13028"/>
</dbReference>
<dbReference type="OMA" id="TQALHSY"/>
<dbReference type="GO" id="GO:0004034">
    <property type="term" value="F:aldose 1-epimerase activity"/>
    <property type="evidence" value="ECO:0007669"/>
    <property type="project" value="UniProtKB-EC"/>
</dbReference>
<protein>
    <recommendedName>
        <fullName evidence="7">glucose-6-phosphate 1-epimerase</fullName>
        <ecNumber evidence="7">5.1.3.15</ecNumber>
    </recommendedName>
</protein>
<proteinExistence type="inferred from homology"/>
<accession>A0A8W8I9M0</accession>